<reference evidence="1" key="1">
    <citation type="submission" date="2022-02" db="EMBL/GenBank/DDBJ databases">
        <title>Plant Genome Project.</title>
        <authorList>
            <person name="Zhang R.-G."/>
        </authorList>
    </citation>
    <scope>NUCLEOTIDE SEQUENCE</scope>
    <source>
        <strain evidence="1">AT1</strain>
    </source>
</reference>
<name>A0ACC0NLE0_RHOML</name>
<dbReference type="Proteomes" id="UP001062846">
    <property type="component" value="Chromosome 5"/>
</dbReference>
<evidence type="ECO:0000313" key="2">
    <source>
        <dbReference type="Proteomes" id="UP001062846"/>
    </source>
</evidence>
<sequence length="513" mass="57497">MPDSLAWKSIEILDSLPLSEQKMVRKTLKRKCKTMSLLSSEDHQQHVDKRWDDPVKSHGGKLLQLTKSCSQQEVLPRVTTATRIHRQHGIHQWPLQQVKKEVHSVEANFTDPLCLTRDRATAKGYSLEGQRPVEVISLSMGCKLVSRLQLIYLSWRVRYSPRPSALPGAGEIVGRIALSSSEFAATNNRADLIRQDQRGSTASHSENNRTRETANGKGINSTISLEDLLQCFGRKRKDAAESLGVSVSTLKRVCRQHGIKRWQNRIGSNVWKPPDPHERNTSPTWKTSSSHGQTEMENQMVGHLHEPNEHLSDVFDGPVCWNIESSVAGNLESPTFHDACAGDYLDMDFTFSSVFEEREEARGQQTDQSTLSTPHLEGHGSGSSHGIVVPTCSDPASTQPVSIISHPMPTMPHMMPPLTPSQDTSFVTVKATYGDDIIKFQLPLTSGIIELKKEVARRLELDSFNLKYKDEDGDWILISCDEDLRNYLQLFSSLVNPVIRLLVVDKVAKRTNL</sequence>
<dbReference type="EMBL" id="CM046392">
    <property type="protein sequence ID" value="KAI8553577.1"/>
    <property type="molecule type" value="Genomic_DNA"/>
</dbReference>
<comment type="caution">
    <text evidence="1">The sequence shown here is derived from an EMBL/GenBank/DDBJ whole genome shotgun (WGS) entry which is preliminary data.</text>
</comment>
<evidence type="ECO:0000313" key="1">
    <source>
        <dbReference type="EMBL" id="KAI8553577.1"/>
    </source>
</evidence>
<proteinExistence type="predicted"/>
<keyword evidence="2" id="KW-1185">Reference proteome</keyword>
<protein>
    <submittedName>
        <fullName evidence="1">Uncharacterized protein</fullName>
    </submittedName>
</protein>
<organism evidence="1 2">
    <name type="scientific">Rhododendron molle</name>
    <name type="common">Chinese azalea</name>
    <name type="synonym">Azalea mollis</name>
    <dbReference type="NCBI Taxonomy" id="49168"/>
    <lineage>
        <taxon>Eukaryota</taxon>
        <taxon>Viridiplantae</taxon>
        <taxon>Streptophyta</taxon>
        <taxon>Embryophyta</taxon>
        <taxon>Tracheophyta</taxon>
        <taxon>Spermatophyta</taxon>
        <taxon>Magnoliopsida</taxon>
        <taxon>eudicotyledons</taxon>
        <taxon>Gunneridae</taxon>
        <taxon>Pentapetalae</taxon>
        <taxon>asterids</taxon>
        <taxon>Ericales</taxon>
        <taxon>Ericaceae</taxon>
        <taxon>Ericoideae</taxon>
        <taxon>Rhodoreae</taxon>
        <taxon>Rhododendron</taxon>
    </lineage>
</organism>
<gene>
    <name evidence="1" type="ORF">RHMOL_Rhmol05G0026800</name>
</gene>
<accession>A0ACC0NLE0</accession>